<keyword evidence="3" id="KW-0949">S-adenosyl-L-methionine</keyword>
<organism evidence="4">
    <name type="scientific">Caldilineaceae bacterium SB0664_bin_27</name>
    <dbReference type="NCBI Taxonomy" id="2605260"/>
    <lineage>
        <taxon>Bacteria</taxon>
        <taxon>Bacillati</taxon>
        <taxon>Chloroflexota</taxon>
        <taxon>Caldilineae</taxon>
        <taxon>Caldilineales</taxon>
        <taxon>Caldilineaceae</taxon>
    </lineage>
</organism>
<sequence length="216" mass="24100">MSKLNKPDPYQQFLRDLFHSDDDDLSRLQKEADSEGIPNMSIGPEQGKFLQLLVQLTGAKKVLEIGVLGGYSGTWIARALPEDGKLIGLELEQKHADFARKQWQRMGLSNKIEVRVGPALDSLPSLAEEAPFDIVFIDADKGNYPEYLDYALSYSRPGTVILGDNVEMWGSLVDPEKQDWDWVQGMRSFASTLSTHERLTSTVVPYPDGLAMAVVK</sequence>
<dbReference type="InterPro" id="IPR050362">
    <property type="entry name" value="Cation-dep_OMT"/>
</dbReference>
<dbReference type="AlphaFoldDB" id="A0A6B0YXM1"/>
<keyword evidence="2 4" id="KW-0808">Transferase</keyword>
<dbReference type="SUPFAM" id="SSF53335">
    <property type="entry name" value="S-adenosyl-L-methionine-dependent methyltransferases"/>
    <property type="match status" value="1"/>
</dbReference>
<evidence type="ECO:0000313" key="4">
    <source>
        <dbReference type="EMBL" id="MXY94935.1"/>
    </source>
</evidence>
<gene>
    <name evidence="4" type="ORF">F4Y42_15965</name>
</gene>
<evidence type="ECO:0000256" key="2">
    <source>
        <dbReference type="ARBA" id="ARBA00022679"/>
    </source>
</evidence>
<proteinExistence type="predicted"/>
<keyword evidence="1 4" id="KW-0489">Methyltransferase</keyword>
<evidence type="ECO:0000256" key="1">
    <source>
        <dbReference type="ARBA" id="ARBA00022603"/>
    </source>
</evidence>
<dbReference type="GO" id="GO:0008171">
    <property type="term" value="F:O-methyltransferase activity"/>
    <property type="evidence" value="ECO:0007669"/>
    <property type="project" value="InterPro"/>
</dbReference>
<dbReference type="EMBL" id="VXRG01000130">
    <property type="protein sequence ID" value="MXY94935.1"/>
    <property type="molecule type" value="Genomic_DNA"/>
</dbReference>
<protein>
    <submittedName>
        <fullName evidence="4">O-methyltransferase</fullName>
    </submittedName>
</protein>
<dbReference type="GO" id="GO:0008757">
    <property type="term" value="F:S-adenosylmethionine-dependent methyltransferase activity"/>
    <property type="evidence" value="ECO:0007669"/>
    <property type="project" value="TreeGrafter"/>
</dbReference>
<name>A0A6B0YXM1_9CHLR</name>
<dbReference type="PANTHER" id="PTHR10509:SF14">
    <property type="entry name" value="CAFFEOYL-COA O-METHYLTRANSFERASE 3-RELATED"/>
    <property type="match status" value="1"/>
</dbReference>
<dbReference type="PANTHER" id="PTHR10509">
    <property type="entry name" value="O-METHYLTRANSFERASE-RELATED"/>
    <property type="match status" value="1"/>
</dbReference>
<comment type="caution">
    <text evidence="4">The sequence shown here is derived from an EMBL/GenBank/DDBJ whole genome shotgun (WGS) entry which is preliminary data.</text>
</comment>
<dbReference type="PROSITE" id="PS51682">
    <property type="entry name" value="SAM_OMT_I"/>
    <property type="match status" value="1"/>
</dbReference>
<dbReference type="InterPro" id="IPR029063">
    <property type="entry name" value="SAM-dependent_MTases_sf"/>
</dbReference>
<dbReference type="InterPro" id="IPR002935">
    <property type="entry name" value="SAM_O-MeTrfase"/>
</dbReference>
<accession>A0A6B0YXM1</accession>
<reference evidence="4" key="1">
    <citation type="submission" date="2019-09" db="EMBL/GenBank/DDBJ databases">
        <title>Characterisation of the sponge microbiome using genome-centric metagenomics.</title>
        <authorList>
            <person name="Engelberts J.P."/>
            <person name="Robbins S.J."/>
            <person name="De Goeij J.M."/>
            <person name="Aranda M."/>
            <person name="Bell S.C."/>
            <person name="Webster N.S."/>
        </authorList>
    </citation>
    <scope>NUCLEOTIDE SEQUENCE</scope>
    <source>
        <strain evidence="4">SB0664_bin_27</strain>
    </source>
</reference>
<dbReference type="Pfam" id="PF01596">
    <property type="entry name" value="Methyltransf_3"/>
    <property type="match status" value="1"/>
</dbReference>
<dbReference type="Gene3D" id="3.40.50.150">
    <property type="entry name" value="Vaccinia Virus protein VP39"/>
    <property type="match status" value="1"/>
</dbReference>
<evidence type="ECO:0000256" key="3">
    <source>
        <dbReference type="ARBA" id="ARBA00022691"/>
    </source>
</evidence>
<dbReference type="GO" id="GO:0032259">
    <property type="term" value="P:methylation"/>
    <property type="evidence" value="ECO:0007669"/>
    <property type="project" value="UniProtKB-KW"/>
</dbReference>